<feature type="chain" id="PRO_5031564274" description="PepSY domain-containing protein" evidence="1">
    <location>
        <begin position="25"/>
        <end position="94"/>
    </location>
</feature>
<comment type="caution">
    <text evidence="3">The sequence shown here is derived from an EMBL/GenBank/DDBJ whole genome shotgun (WGS) entry which is preliminary data.</text>
</comment>
<evidence type="ECO:0000256" key="1">
    <source>
        <dbReference type="SAM" id="SignalP"/>
    </source>
</evidence>
<keyword evidence="4" id="KW-1185">Reference proteome</keyword>
<organism evidence="3 4">
    <name type="scientific">Halomonas organivorans</name>
    <dbReference type="NCBI Taxonomy" id="257772"/>
    <lineage>
        <taxon>Bacteria</taxon>
        <taxon>Pseudomonadati</taxon>
        <taxon>Pseudomonadota</taxon>
        <taxon>Gammaproteobacteria</taxon>
        <taxon>Oceanospirillales</taxon>
        <taxon>Halomonadaceae</taxon>
        <taxon>Halomonas</taxon>
    </lineage>
</organism>
<accession>A0A7W5G4U3</accession>
<name>A0A7W5G4U3_9GAMM</name>
<dbReference type="Pfam" id="PF13670">
    <property type="entry name" value="PepSY_2"/>
    <property type="match status" value="1"/>
</dbReference>
<dbReference type="InterPro" id="IPR025711">
    <property type="entry name" value="PepSY"/>
</dbReference>
<keyword evidence="1" id="KW-0732">Signal</keyword>
<dbReference type="RefSeq" id="WP_183386852.1">
    <property type="nucleotide sequence ID" value="NZ_JACHXM010000004.1"/>
</dbReference>
<feature type="signal peptide" evidence="1">
    <location>
        <begin position="1"/>
        <end position="24"/>
    </location>
</feature>
<dbReference type="AlphaFoldDB" id="A0A7W5G4U3"/>
<reference evidence="3 4" key="1">
    <citation type="submission" date="2020-08" db="EMBL/GenBank/DDBJ databases">
        <title>Genomic Encyclopedia of Type Strains, Phase III (KMG-III): the genomes of soil and plant-associated and newly described type strains.</title>
        <authorList>
            <person name="Whitman W."/>
        </authorList>
    </citation>
    <scope>NUCLEOTIDE SEQUENCE [LARGE SCALE GENOMIC DNA]</scope>
    <source>
        <strain evidence="3 4">CECT 5995</strain>
    </source>
</reference>
<dbReference type="Proteomes" id="UP000525987">
    <property type="component" value="Unassembled WGS sequence"/>
</dbReference>
<protein>
    <recommendedName>
        <fullName evidence="2">PepSY domain-containing protein</fullName>
    </recommendedName>
</protein>
<sequence length="94" mass="10416">MNKTIIVKGALALGLSLSAVSALASPTCSEAPQSEWLPADEMRARINEMGYEIKTFQTTDGGCYEIYGWDDQKHRVEIYFDPVSGDIVKQEVDD</sequence>
<evidence type="ECO:0000313" key="3">
    <source>
        <dbReference type="EMBL" id="MBB3140464.1"/>
    </source>
</evidence>
<evidence type="ECO:0000313" key="4">
    <source>
        <dbReference type="Proteomes" id="UP000525987"/>
    </source>
</evidence>
<proteinExistence type="predicted"/>
<evidence type="ECO:0000259" key="2">
    <source>
        <dbReference type="Pfam" id="PF13670"/>
    </source>
</evidence>
<feature type="domain" description="PepSY" evidence="2">
    <location>
        <begin position="10"/>
        <end position="91"/>
    </location>
</feature>
<dbReference type="EMBL" id="JACHXM010000004">
    <property type="protein sequence ID" value="MBB3140464.1"/>
    <property type="molecule type" value="Genomic_DNA"/>
</dbReference>
<gene>
    <name evidence="3" type="ORF">FHR96_001326</name>
</gene>